<dbReference type="OrthoDB" id="5854164at2759"/>
<dbReference type="AlphaFoldDB" id="A0A368F4B8"/>
<dbReference type="STRING" id="29170.A0A368F4B8"/>
<feature type="domain" description="Tc1-like transposase DDE" evidence="1">
    <location>
        <begin position="22"/>
        <end position="86"/>
    </location>
</feature>
<dbReference type="EMBL" id="JOJR01010212">
    <property type="protein sequence ID" value="RCN25850.1"/>
    <property type="molecule type" value="Genomic_DNA"/>
</dbReference>
<accession>A0A368F4B8</accession>
<dbReference type="InterPro" id="IPR012337">
    <property type="entry name" value="RNaseH-like_sf"/>
</dbReference>
<dbReference type="Gene3D" id="3.30.420.10">
    <property type="entry name" value="Ribonuclease H-like superfamily/Ribonuclease H"/>
    <property type="match status" value="1"/>
</dbReference>
<sequence>MLSSCEDFADCIFTDECTLQGYGTLVQDNAPQHKSSYTSQVLSSWGVKVMDWPPESPDLNPIELVWGNMKNNIRKNKNVRTLDELRDEVIKYWKSLTPEICSNYIRGIPKKMNRVVEQRGRNIYEGK</sequence>
<proteinExistence type="predicted"/>
<evidence type="ECO:0000313" key="3">
    <source>
        <dbReference type="Proteomes" id="UP000252519"/>
    </source>
</evidence>
<dbReference type="Pfam" id="PF13358">
    <property type="entry name" value="DDE_3"/>
    <property type="match status" value="1"/>
</dbReference>
<comment type="caution">
    <text evidence="2">The sequence shown here is derived from an EMBL/GenBank/DDBJ whole genome shotgun (WGS) entry which is preliminary data.</text>
</comment>
<dbReference type="InterPro" id="IPR036397">
    <property type="entry name" value="RNaseH_sf"/>
</dbReference>
<dbReference type="InterPro" id="IPR038717">
    <property type="entry name" value="Tc1-like_DDE_dom"/>
</dbReference>
<gene>
    <name evidence="2" type="ORF">ANCCAN_28435</name>
</gene>
<reference evidence="2 3" key="1">
    <citation type="submission" date="2014-10" db="EMBL/GenBank/DDBJ databases">
        <title>Draft genome of the hookworm Ancylostoma caninum.</title>
        <authorList>
            <person name="Mitreva M."/>
        </authorList>
    </citation>
    <scope>NUCLEOTIDE SEQUENCE [LARGE SCALE GENOMIC DNA]</scope>
    <source>
        <strain evidence="2 3">Baltimore</strain>
    </source>
</reference>
<dbReference type="Proteomes" id="UP000252519">
    <property type="component" value="Unassembled WGS sequence"/>
</dbReference>
<protein>
    <recommendedName>
        <fullName evidence="1">Tc1-like transposase DDE domain-containing protein</fullName>
    </recommendedName>
</protein>
<organism evidence="2 3">
    <name type="scientific">Ancylostoma caninum</name>
    <name type="common">Dog hookworm</name>
    <dbReference type="NCBI Taxonomy" id="29170"/>
    <lineage>
        <taxon>Eukaryota</taxon>
        <taxon>Metazoa</taxon>
        <taxon>Ecdysozoa</taxon>
        <taxon>Nematoda</taxon>
        <taxon>Chromadorea</taxon>
        <taxon>Rhabditida</taxon>
        <taxon>Rhabditina</taxon>
        <taxon>Rhabditomorpha</taxon>
        <taxon>Strongyloidea</taxon>
        <taxon>Ancylostomatidae</taxon>
        <taxon>Ancylostomatinae</taxon>
        <taxon>Ancylostoma</taxon>
    </lineage>
</organism>
<dbReference type="PANTHER" id="PTHR46564:SF1">
    <property type="entry name" value="TRANSPOSASE"/>
    <property type="match status" value="1"/>
</dbReference>
<keyword evidence="3" id="KW-1185">Reference proteome</keyword>
<dbReference type="SUPFAM" id="SSF53098">
    <property type="entry name" value="Ribonuclease H-like"/>
    <property type="match status" value="1"/>
</dbReference>
<dbReference type="GO" id="GO:0003676">
    <property type="term" value="F:nucleic acid binding"/>
    <property type="evidence" value="ECO:0007669"/>
    <property type="project" value="InterPro"/>
</dbReference>
<name>A0A368F4B8_ANCCA</name>
<evidence type="ECO:0000259" key="1">
    <source>
        <dbReference type="Pfam" id="PF13358"/>
    </source>
</evidence>
<dbReference type="PANTHER" id="PTHR46564">
    <property type="entry name" value="TRANSPOSASE"/>
    <property type="match status" value="1"/>
</dbReference>
<evidence type="ECO:0000313" key="2">
    <source>
        <dbReference type="EMBL" id="RCN25850.1"/>
    </source>
</evidence>